<dbReference type="OrthoDB" id="4062651at2759"/>
<accession>A0A813G0S1</accession>
<keyword evidence="1" id="KW-0808">Transferase</keyword>
<evidence type="ECO:0000256" key="6">
    <source>
        <dbReference type="SAM" id="MobiDB-lite"/>
    </source>
</evidence>
<name>A0A813G0S1_POLGL</name>
<dbReference type="PANTHER" id="PTHR44329">
    <property type="entry name" value="SERINE/THREONINE-PROTEIN KINASE TNNI3K-RELATED"/>
    <property type="match status" value="1"/>
</dbReference>
<dbReference type="PROSITE" id="PS00108">
    <property type="entry name" value="PROTEIN_KINASE_ST"/>
    <property type="match status" value="1"/>
</dbReference>
<evidence type="ECO:0000256" key="1">
    <source>
        <dbReference type="ARBA" id="ARBA00022679"/>
    </source>
</evidence>
<evidence type="ECO:0000256" key="3">
    <source>
        <dbReference type="ARBA" id="ARBA00022777"/>
    </source>
</evidence>
<keyword evidence="4 5" id="KW-0067">ATP-binding</keyword>
<gene>
    <name evidence="9" type="ORF">PGLA1383_LOCUS36090</name>
</gene>
<keyword evidence="7" id="KW-1133">Transmembrane helix</keyword>
<dbReference type="Pfam" id="PF00069">
    <property type="entry name" value="Pkinase"/>
    <property type="match status" value="1"/>
</dbReference>
<dbReference type="Gene3D" id="3.30.200.20">
    <property type="entry name" value="Phosphorylase Kinase, domain 1"/>
    <property type="match status" value="1"/>
</dbReference>
<evidence type="ECO:0000313" key="9">
    <source>
        <dbReference type="EMBL" id="CAE8618472.1"/>
    </source>
</evidence>
<feature type="domain" description="Protein kinase" evidence="8">
    <location>
        <begin position="194"/>
        <end position="469"/>
    </location>
</feature>
<dbReference type="OMA" id="TITCADY"/>
<dbReference type="EMBL" id="CAJNNV010026547">
    <property type="protein sequence ID" value="CAE8618472.1"/>
    <property type="molecule type" value="Genomic_DNA"/>
</dbReference>
<evidence type="ECO:0000256" key="4">
    <source>
        <dbReference type="ARBA" id="ARBA00022840"/>
    </source>
</evidence>
<dbReference type="InterPro" id="IPR000719">
    <property type="entry name" value="Prot_kinase_dom"/>
</dbReference>
<reference evidence="9" key="1">
    <citation type="submission" date="2021-02" db="EMBL/GenBank/DDBJ databases">
        <authorList>
            <person name="Dougan E. K."/>
            <person name="Rhodes N."/>
            <person name="Thang M."/>
            <person name="Chan C."/>
        </authorList>
    </citation>
    <scope>NUCLEOTIDE SEQUENCE</scope>
</reference>
<keyword evidence="10" id="KW-1185">Reference proteome</keyword>
<evidence type="ECO:0000256" key="7">
    <source>
        <dbReference type="SAM" id="Phobius"/>
    </source>
</evidence>
<feature type="binding site" evidence="5">
    <location>
        <position position="221"/>
    </location>
    <ligand>
        <name>ATP</name>
        <dbReference type="ChEBI" id="CHEBI:30616"/>
    </ligand>
</feature>
<protein>
    <recommendedName>
        <fullName evidence="8">Protein kinase domain-containing protein</fullName>
    </recommendedName>
</protein>
<keyword evidence="2 5" id="KW-0547">Nucleotide-binding</keyword>
<keyword evidence="7" id="KW-0812">Transmembrane</keyword>
<evidence type="ECO:0000313" key="10">
    <source>
        <dbReference type="Proteomes" id="UP000654075"/>
    </source>
</evidence>
<dbReference type="PANTHER" id="PTHR44329:SF288">
    <property type="entry name" value="MITOGEN-ACTIVATED PROTEIN KINASE KINASE KINASE 20"/>
    <property type="match status" value="1"/>
</dbReference>
<dbReference type="AlphaFoldDB" id="A0A813G0S1"/>
<evidence type="ECO:0000256" key="5">
    <source>
        <dbReference type="PROSITE-ProRule" id="PRU10141"/>
    </source>
</evidence>
<dbReference type="SUPFAM" id="SSF56112">
    <property type="entry name" value="Protein kinase-like (PK-like)"/>
    <property type="match status" value="1"/>
</dbReference>
<dbReference type="GO" id="GO:0005524">
    <property type="term" value="F:ATP binding"/>
    <property type="evidence" value="ECO:0007669"/>
    <property type="project" value="UniProtKB-UniRule"/>
</dbReference>
<evidence type="ECO:0000256" key="2">
    <source>
        <dbReference type="ARBA" id="ARBA00022741"/>
    </source>
</evidence>
<organism evidence="9 10">
    <name type="scientific">Polarella glacialis</name>
    <name type="common">Dinoflagellate</name>
    <dbReference type="NCBI Taxonomy" id="89957"/>
    <lineage>
        <taxon>Eukaryota</taxon>
        <taxon>Sar</taxon>
        <taxon>Alveolata</taxon>
        <taxon>Dinophyceae</taxon>
        <taxon>Suessiales</taxon>
        <taxon>Suessiaceae</taxon>
        <taxon>Polarella</taxon>
    </lineage>
</organism>
<dbReference type="InterPro" id="IPR008271">
    <property type="entry name" value="Ser/Thr_kinase_AS"/>
</dbReference>
<comment type="caution">
    <text evidence="9">The sequence shown here is derived from an EMBL/GenBank/DDBJ whole genome shotgun (WGS) entry which is preliminary data.</text>
</comment>
<dbReference type="Proteomes" id="UP000654075">
    <property type="component" value="Unassembled WGS sequence"/>
</dbReference>
<feature type="region of interest" description="Disordered" evidence="6">
    <location>
        <begin position="529"/>
        <end position="557"/>
    </location>
</feature>
<dbReference type="PROSITE" id="PS50011">
    <property type="entry name" value="PROTEIN_KINASE_DOM"/>
    <property type="match status" value="1"/>
</dbReference>
<feature type="non-terminal residue" evidence="9">
    <location>
        <position position="1"/>
    </location>
</feature>
<dbReference type="SMART" id="SM00220">
    <property type="entry name" value="S_TKc"/>
    <property type="match status" value="1"/>
</dbReference>
<dbReference type="InterPro" id="IPR017441">
    <property type="entry name" value="Protein_kinase_ATP_BS"/>
</dbReference>
<feature type="non-terminal residue" evidence="9">
    <location>
        <position position="557"/>
    </location>
</feature>
<dbReference type="InterPro" id="IPR051681">
    <property type="entry name" value="Ser/Thr_Kinases-Pseudokinases"/>
</dbReference>
<feature type="compositionally biased region" description="Low complexity" evidence="6">
    <location>
        <begin position="529"/>
        <end position="539"/>
    </location>
</feature>
<dbReference type="GO" id="GO:0004674">
    <property type="term" value="F:protein serine/threonine kinase activity"/>
    <property type="evidence" value="ECO:0007669"/>
    <property type="project" value="TreeGrafter"/>
</dbReference>
<dbReference type="Gene3D" id="1.10.510.10">
    <property type="entry name" value="Transferase(Phosphotransferase) domain 1"/>
    <property type="match status" value="1"/>
</dbReference>
<sequence>HFGVPAPCEHWEPRFHYCEDYAKSLFSQSIFQVVLMYFALLVLRFNYAIVAGNCSVILYASIVVASKGSTAIPSAARDMQTWVYFFPLLLTWIIVLITRWKLERSRRRLFHELALKQIEVCQQKMLRCAAEFHRELHPPRDRRSVSISGQESVASSAVLFDVEGSSCTHEVLEMIMRLGRKEHWLVPSEEVEFSKPLHVIGRGSYGTVVRGTIQGKSVAIKLMTPDPYDRRPASGRSRLVAQVNELRVLRQVRHPNIVLFHGAMMEPAKLELAIVLEFVQGPSLHKFVVPDAGVEPGLPNSDRHQLLLGIAAALWYLHKHQQPIVHGDLKPANIIVEGGSMEHLKPKLLDFGLSRILGSRPKFLGGTVRWMAPEIICNASTPPTSAADVFSFGRLAFFTTMGVIPLDRFTPEKIKSLTKSCRQPELKWSSTCIAHCCRWTAEPCMLSDPSSRPDMGAVFKELKSWESILQTRAGPMSAGAAKLLKEGLMRTVSLPNSSGVSPKVSQLETRFGKSLQDSTIDATELKQQQTCLQSQQSKSMSAGWNSDAVSEMDEQTG</sequence>
<keyword evidence="3" id="KW-0418">Kinase</keyword>
<feature type="transmembrane region" description="Helical" evidence="7">
    <location>
        <begin position="82"/>
        <end position="100"/>
    </location>
</feature>
<dbReference type="InterPro" id="IPR011009">
    <property type="entry name" value="Kinase-like_dom_sf"/>
</dbReference>
<dbReference type="PROSITE" id="PS00107">
    <property type="entry name" value="PROTEIN_KINASE_ATP"/>
    <property type="match status" value="1"/>
</dbReference>
<proteinExistence type="predicted"/>
<evidence type="ECO:0000259" key="8">
    <source>
        <dbReference type="PROSITE" id="PS50011"/>
    </source>
</evidence>
<keyword evidence="7" id="KW-0472">Membrane</keyword>